<dbReference type="EMBL" id="NBIV01000087">
    <property type="protein sequence ID" value="PXF44597.1"/>
    <property type="molecule type" value="Genomic_DNA"/>
</dbReference>
<dbReference type="AlphaFoldDB" id="A0A2V3IS75"/>
<dbReference type="InterPro" id="IPR007587">
    <property type="entry name" value="SAPS"/>
</dbReference>
<reference evidence="4 5" key="1">
    <citation type="journal article" date="2018" name="Mol. Biol. Evol.">
        <title>Analysis of the draft genome of the red seaweed Gracilariopsis chorda provides insights into genome size evolution in Rhodophyta.</title>
        <authorList>
            <person name="Lee J."/>
            <person name="Yang E.C."/>
            <person name="Graf L."/>
            <person name="Yang J.H."/>
            <person name="Qiu H."/>
            <person name="Zel Zion U."/>
            <person name="Chan C.X."/>
            <person name="Stephens T.G."/>
            <person name="Weber A.P.M."/>
            <person name="Boo G.H."/>
            <person name="Boo S.M."/>
            <person name="Kim K.M."/>
            <person name="Shin Y."/>
            <person name="Jung M."/>
            <person name="Lee S.J."/>
            <person name="Yim H.S."/>
            <person name="Lee J.H."/>
            <person name="Bhattacharya D."/>
            <person name="Yoon H.S."/>
        </authorList>
    </citation>
    <scope>NUCLEOTIDE SEQUENCE [LARGE SCALE GENOMIC DNA]</scope>
    <source>
        <strain evidence="4 5">SKKU-2015</strain>
        <tissue evidence="4">Whole body</tissue>
    </source>
</reference>
<keyword evidence="5" id="KW-1185">Reference proteome</keyword>
<dbReference type="GO" id="GO:0019903">
    <property type="term" value="F:protein phosphatase binding"/>
    <property type="evidence" value="ECO:0007669"/>
    <property type="project" value="InterPro"/>
</dbReference>
<evidence type="ECO:0000256" key="1">
    <source>
        <dbReference type="ARBA" id="ARBA00006180"/>
    </source>
</evidence>
<feature type="compositionally biased region" description="Pro residues" evidence="3">
    <location>
        <begin position="1"/>
        <end position="28"/>
    </location>
</feature>
<accession>A0A2V3IS75</accession>
<feature type="region of interest" description="Disordered" evidence="3">
    <location>
        <begin position="1"/>
        <end position="125"/>
    </location>
</feature>
<organism evidence="4 5">
    <name type="scientific">Gracilariopsis chorda</name>
    <dbReference type="NCBI Taxonomy" id="448386"/>
    <lineage>
        <taxon>Eukaryota</taxon>
        <taxon>Rhodophyta</taxon>
        <taxon>Florideophyceae</taxon>
        <taxon>Rhodymeniophycidae</taxon>
        <taxon>Gracilariales</taxon>
        <taxon>Gracilariaceae</taxon>
        <taxon>Gracilariopsis</taxon>
    </lineage>
</organism>
<comment type="caution">
    <text evidence="4">The sequence shown here is derived from an EMBL/GenBank/DDBJ whole genome shotgun (WGS) entry which is preliminary data.</text>
</comment>
<protein>
    <submittedName>
        <fullName evidence="4">Uncharacterized protein</fullName>
    </submittedName>
</protein>
<dbReference type="PANTHER" id="PTHR12634:SF8">
    <property type="entry name" value="FIERY MOUNTAIN, ISOFORM D"/>
    <property type="match status" value="1"/>
</dbReference>
<dbReference type="PANTHER" id="PTHR12634">
    <property type="entry name" value="SIT4 YEAST -ASSOCIATING PROTEIN-RELATED"/>
    <property type="match status" value="1"/>
</dbReference>
<name>A0A2V3IS75_9FLOR</name>
<evidence type="ECO:0000313" key="5">
    <source>
        <dbReference type="Proteomes" id="UP000247409"/>
    </source>
</evidence>
<proteinExistence type="inferred from homology"/>
<feature type="compositionally biased region" description="Low complexity" evidence="3">
    <location>
        <begin position="29"/>
        <end position="43"/>
    </location>
</feature>
<evidence type="ECO:0000256" key="2">
    <source>
        <dbReference type="ARBA" id="ARBA00023306"/>
    </source>
</evidence>
<dbReference type="Proteomes" id="UP000247409">
    <property type="component" value="Unassembled WGS sequence"/>
</dbReference>
<comment type="similarity">
    <text evidence="1">Belongs to the SAPS family.</text>
</comment>
<keyword evidence="2" id="KW-0131">Cell cycle</keyword>
<evidence type="ECO:0000256" key="3">
    <source>
        <dbReference type="SAM" id="MobiDB-lite"/>
    </source>
</evidence>
<dbReference type="OrthoDB" id="10482915at2759"/>
<feature type="compositionally biased region" description="Polar residues" evidence="3">
    <location>
        <begin position="55"/>
        <end position="70"/>
    </location>
</feature>
<sequence length="795" mass="86559">MDEPSTRPPLPPASAHPLAAPSPLPTPPSSTTTIPAFFPSPTSVDLTASDEAPQPRSTKPNPTPSHSNNHAPIPSDHPATKNAPSHLKPPLQPSQQPQHPQTSPSGAEDQPCITAPPPSPPLTNVTRAQFLPVLHNFLHHQPPNHQIDYQALANRLRYLFDHLDGLVEQIPLRTSNTVCDALAQPRALTTLLYLLADISAKSSPVIRDVRRAYRYPYITTTILANGTMNIRDAFIASNTLVSHLLSFLDGQVPLLDAPHAPTTAEPTPSQLACDNPIIVGNVVQILVSYLGTNPEALLQQMRERPSFLPALVDMLHIGSVPPLFAALIPDRCVDDVLLMDHCNASFDLPMTNAVSLLASAKIYHCLANAFVSGTQTIYSATVGDHVNHLDTPNAEQVTKAEQLAFNVTQVYANLVKKTLRAVRINSSMPACQYLHVFGNADTASTIALILSSGIELFRETNGFKTTILENALSLTIQLLECVEEDAERRVASVTGQPPALDTSALEAELEPILRCLLGVLIDIVNRDDGQSGVRLGILELFVTCMRVCSEKLMHFIDKQRFGEIAFKIMMLHPRNSLIQHVVCRGVESGLLSPKTTKASVYHWLIRCNLMDRIVHVWRAHQGDKAWNCPRKAQEAPYLSALIHMACCVQHFFAMQQSEGRPQLDVGVAPESKRRFEEFCESTVAPIVSLETALCGPKPRRRTAQPVGSIGRAFGVLSRSSSTGSICSGFGRRSGVNNSGGRAHLVRSQSAHRFGYVAPVSSLRSRFDDVFVEGGDDEFEAVTSFSAFGDLGDVLG</sequence>
<dbReference type="GO" id="GO:0019888">
    <property type="term" value="F:protein phosphatase regulator activity"/>
    <property type="evidence" value="ECO:0007669"/>
    <property type="project" value="TreeGrafter"/>
</dbReference>
<gene>
    <name evidence="4" type="ORF">BWQ96_05674</name>
</gene>
<evidence type="ECO:0000313" key="4">
    <source>
        <dbReference type="EMBL" id="PXF44597.1"/>
    </source>
</evidence>
<feature type="compositionally biased region" description="Low complexity" evidence="3">
    <location>
        <begin position="84"/>
        <end position="105"/>
    </location>
</feature>